<organism evidence="2 3">
    <name type="scientific">Candidatus Gottesmanbacteria bacterium GW2011_GWA2_42_18</name>
    <dbReference type="NCBI Taxonomy" id="1618442"/>
    <lineage>
        <taxon>Bacteria</taxon>
        <taxon>Candidatus Gottesmaniibacteriota</taxon>
    </lineage>
</organism>
<feature type="transmembrane region" description="Helical" evidence="1">
    <location>
        <begin position="46"/>
        <end position="65"/>
    </location>
</feature>
<keyword evidence="1" id="KW-1133">Transmembrane helix</keyword>
<proteinExistence type="predicted"/>
<dbReference type="EMBL" id="LCDD01000018">
    <property type="protein sequence ID" value="KKS46358.1"/>
    <property type="molecule type" value="Genomic_DNA"/>
</dbReference>
<comment type="caution">
    <text evidence="2">The sequence shown here is derived from an EMBL/GenBank/DDBJ whole genome shotgun (WGS) entry which is preliminary data.</text>
</comment>
<dbReference type="Proteomes" id="UP000034320">
    <property type="component" value="Unassembled WGS sequence"/>
</dbReference>
<feature type="transmembrane region" description="Helical" evidence="1">
    <location>
        <begin position="77"/>
        <end position="96"/>
    </location>
</feature>
<evidence type="ECO:0000256" key="1">
    <source>
        <dbReference type="SAM" id="Phobius"/>
    </source>
</evidence>
<feature type="transmembrane region" description="Helical" evidence="1">
    <location>
        <begin position="167"/>
        <end position="185"/>
    </location>
</feature>
<gene>
    <name evidence="2" type="ORF">UV09_C0018G0034</name>
</gene>
<sequence>MNKVVKALLLLAVANILIGLYAYGVFLQVPIFQGHPLMLQHILEPIFYVIVSVIGNYLVFKSIYFSDKNRIIRFNELKFLLPVVFLLLTIGVGFGIHTSSQMVADLLGDGHVGYENNSSSLVYKLASFLDEGPGHWLVSIPMLLFYFFLSLIEFNRKAANLLNYEKVLVLLVALIIGVGLGIGGFEGSFNGFNQNYLILPIAAILLYKIYKNKISFALKFWDNPFTAFFTVSLVVYTVFVLIFSAVYGFKINPGTDLNWTIKLPF</sequence>
<feature type="transmembrane region" description="Helical" evidence="1">
    <location>
        <begin position="7"/>
        <end position="26"/>
    </location>
</feature>
<accession>A0A0G1C9P7</accession>
<feature type="transmembrane region" description="Helical" evidence="1">
    <location>
        <begin position="227"/>
        <end position="249"/>
    </location>
</feature>
<feature type="transmembrane region" description="Helical" evidence="1">
    <location>
        <begin position="136"/>
        <end position="155"/>
    </location>
</feature>
<keyword evidence="1" id="KW-0812">Transmembrane</keyword>
<keyword evidence="1" id="KW-0472">Membrane</keyword>
<protein>
    <submittedName>
        <fullName evidence="2">Uncharacterized protein</fullName>
    </submittedName>
</protein>
<reference evidence="2 3" key="1">
    <citation type="journal article" date="2015" name="Nature">
        <title>rRNA introns, odd ribosomes, and small enigmatic genomes across a large radiation of phyla.</title>
        <authorList>
            <person name="Brown C.T."/>
            <person name="Hug L.A."/>
            <person name="Thomas B.C."/>
            <person name="Sharon I."/>
            <person name="Castelle C.J."/>
            <person name="Singh A."/>
            <person name="Wilkins M.J."/>
            <person name="Williams K.H."/>
            <person name="Banfield J.F."/>
        </authorList>
    </citation>
    <scope>NUCLEOTIDE SEQUENCE [LARGE SCALE GENOMIC DNA]</scope>
</reference>
<evidence type="ECO:0000313" key="3">
    <source>
        <dbReference type="Proteomes" id="UP000034320"/>
    </source>
</evidence>
<name>A0A0G1C9P7_9BACT</name>
<dbReference type="AlphaFoldDB" id="A0A0G1C9P7"/>
<evidence type="ECO:0000313" key="2">
    <source>
        <dbReference type="EMBL" id="KKS46358.1"/>
    </source>
</evidence>